<dbReference type="InterPro" id="IPR014722">
    <property type="entry name" value="Rib_uL2_dom2"/>
</dbReference>
<evidence type="ECO:0000256" key="2">
    <source>
        <dbReference type="ARBA" id="ARBA00022980"/>
    </source>
</evidence>
<evidence type="ECO:0000313" key="8">
    <source>
        <dbReference type="EMBL" id="RII00295.1"/>
    </source>
</evidence>
<dbReference type="GO" id="GO:0005840">
    <property type="term" value="C:ribosome"/>
    <property type="evidence" value="ECO:0007669"/>
    <property type="project" value="UniProtKB-KW"/>
</dbReference>
<comment type="function">
    <text evidence="5">One of the proteins that surrounds the polypeptide exit tunnel on the outside of the subunit.</text>
</comment>
<accession>A0A399FV73</accession>
<dbReference type="AlphaFoldDB" id="A0A399FV73"/>
<name>A0A399FV73_UNCN2</name>
<evidence type="ECO:0000313" key="9">
    <source>
        <dbReference type="Proteomes" id="UP000266287"/>
    </source>
</evidence>
<dbReference type="InterPro" id="IPR005824">
    <property type="entry name" value="KOW"/>
</dbReference>
<dbReference type="InterPro" id="IPR041988">
    <property type="entry name" value="Ribosomal_uL24_KOW"/>
</dbReference>
<evidence type="ECO:0000259" key="7">
    <source>
        <dbReference type="Pfam" id="PF17136"/>
    </source>
</evidence>
<keyword evidence="5" id="KW-0694">RNA-binding</keyword>
<keyword evidence="3 5" id="KW-0687">Ribonucleoprotein</keyword>
<organism evidence="8 9">
    <name type="scientific">candidate division NPL-UPA2 bacterium Unc8</name>
    <dbReference type="NCBI Taxonomy" id="1980939"/>
    <lineage>
        <taxon>Bacteria</taxon>
    </lineage>
</organism>
<dbReference type="GO" id="GO:0019843">
    <property type="term" value="F:rRNA binding"/>
    <property type="evidence" value="ECO:0007669"/>
    <property type="project" value="UniProtKB-UniRule"/>
</dbReference>
<feature type="domain" description="KOW" evidence="6">
    <location>
        <begin position="9"/>
        <end position="38"/>
    </location>
</feature>
<evidence type="ECO:0000256" key="1">
    <source>
        <dbReference type="ARBA" id="ARBA00010618"/>
    </source>
</evidence>
<dbReference type="Gene3D" id="2.30.30.30">
    <property type="match status" value="1"/>
</dbReference>
<dbReference type="GO" id="GO:0003735">
    <property type="term" value="F:structural constituent of ribosome"/>
    <property type="evidence" value="ECO:0007669"/>
    <property type="project" value="InterPro"/>
</dbReference>
<comment type="subunit">
    <text evidence="5">Part of the 50S ribosomal subunit.</text>
</comment>
<dbReference type="InterPro" id="IPR008991">
    <property type="entry name" value="Translation_prot_SH3-like_sf"/>
</dbReference>
<dbReference type="InterPro" id="IPR057264">
    <property type="entry name" value="Ribosomal_uL24_C"/>
</dbReference>
<dbReference type="NCBIfam" id="TIGR01079">
    <property type="entry name" value="rplX_bact"/>
    <property type="match status" value="1"/>
</dbReference>
<dbReference type="InterPro" id="IPR003256">
    <property type="entry name" value="Ribosomal_uL24"/>
</dbReference>
<dbReference type="EMBL" id="NDHY01000005">
    <property type="protein sequence ID" value="RII00295.1"/>
    <property type="molecule type" value="Genomic_DNA"/>
</dbReference>
<keyword evidence="5" id="KW-0699">rRNA-binding</keyword>
<reference evidence="8 9" key="1">
    <citation type="submission" date="2018-08" db="EMBL/GenBank/DDBJ databases">
        <title>Draft genome of candidate division NPL-UPA2 bacterium Unc8 that adapted to ultra-basic serpentinizing groundwater.</title>
        <authorList>
            <person name="Ishii S."/>
            <person name="Suzuki S."/>
            <person name="Nealson K.H."/>
        </authorList>
    </citation>
    <scope>NUCLEOTIDE SEQUENCE [LARGE SCALE GENOMIC DNA]</scope>
    <source>
        <strain evidence="8">Unc8</strain>
    </source>
</reference>
<proteinExistence type="inferred from homology"/>
<dbReference type="CDD" id="cd06089">
    <property type="entry name" value="KOW_RPL26"/>
    <property type="match status" value="1"/>
</dbReference>
<evidence type="ECO:0000259" key="6">
    <source>
        <dbReference type="Pfam" id="PF00467"/>
    </source>
</evidence>
<evidence type="ECO:0000256" key="3">
    <source>
        <dbReference type="ARBA" id="ARBA00023274"/>
    </source>
</evidence>
<feature type="domain" description="Large ribosomal subunit protein uL24 C-terminal" evidence="7">
    <location>
        <begin position="41"/>
        <end position="104"/>
    </location>
</feature>
<comment type="similarity">
    <text evidence="1 5">Belongs to the universal ribosomal protein uL24 family.</text>
</comment>
<evidence type="ECO:0000256" key="4">
    <source>
        <dbReference type="ARBA" id="ARBA00035206"/>
    </source>
</evidence>
<evidence type="ECO:0000256" key="5">
    <source>
        <dbReference type="HAMAP-Rule" id="MF_01326"/>
    </source>
</evidence>
<dbReference type="GO" id="GO:1990904">
    <property type="term" value="C:ribonucleoprotein complex"/>
    <property type="evidence" value="ECO:0007669"/>
    <property type="project" value="UniProtKB-KW"/>
</dbReference>
<comment type="caution">
    <text evidence="8">The sequence shown here is derived from an EMBL/GenBank/DDBJ whole genome shotgun (WGS) entry which is preliminary data.</text>
</comment>
<dbReference type="GO" id="GO:0006412">
    <property type="term" value="P:translation"/>
    <property type="evidence" value="ECO:0007669"/>
    <property type="project" value="UniProtKB-UniRule"/>
</dbReference>
<dbReference type="SUPFAM" id="SSF50104">
    <property type="entry name" value="Translation proteins SH3-like domain"/>
    <property type="match status" value="1"/>
</dbReference>
<dbReference type="HAMAP" id="MF_01326_B">
    <property type="entry name" value="Ribosomal_uL24_B"/>
    <property type="match status" value="1"/>
</dbReference>
<dbReference type="Pfam" id="PF17136">
    <property type="entry name" value="ribosomal_L24"/>
    <property type="match status" value="1"/>
</dbReference>
<gene>
    <name evidence="5" type="primary">rplX</name>
    <name evidence="8" type="ORF">B9J77_03145</name>
</gene>
<protein>
    <recommendedName>
        <fullName evidence="4 5">Large ribosomal subunit protein uL24</fullName>
    </recommendedName>
</protein>
<sequence>MKVSIRKEDLVVVITGKDKAKTGKVLRVFPQSGRAIVEGLHLVKRHMRRRAQDEPGGIVEKESPMHISNILLFCRRCNVGSRIGKKEIKGGERVRFCRRCGEVIGK</sequence>
<keyword evidence="2 5" id="KW-0689">Ribosomal protein</keyword>
<dbReference type="PANTHER" id="PTHR12903">
    <property type="entry name" value="MITOCHONDRIAL RIBOSOMAL PROTEIN L24"/>
    <property type="match status" value="1"/>
</dbReference>
<comment type="function">
    <text evidence="5">One of two assembly initiator proteins, it binds directly to the 5'-end of the 23S rRNA, where it nucleates assembly of the 50S subunit.</text>
</comment>
<dbReference type="Pfam" id="PF00467">
    <property type="entry name" value="KOW"/>
    <property type="match status" value="1"/>
</dbReference>
<dbReference type="Proteomes" id="UP000266287">
    <property type="component" value="Unassembled WGS sequence"/>
</dbReference>